<name>A0A1L3GDF8_SYNAC</name>
<sequence>MKLVFRKNDQEEITVLQSVDGNERTFIYAERIKVLLEDGELEAPVVEGDFTEEESRSIKNMVHEINKVTEETLKASAGSD</sequence>
<keyword evidence="2" id="KW-1185">Reference proteome</keyword>
<dbReference type="STRING" id="29542.A6070_10880"/>
<organism evidence="1 2">
    <name type="scientific">Syntrophotalea acetylenica</name>
    <name type="common">Pelobacter acetylenicus</name>
    <dbReference type="NCBI Taxonomy" id="29542"/>
    <lineage>
        <taxon>Bacteria</taxon>
        <taxon>Pseudomonadati</taxon>
        <taxon>Thermodesulfobacteriota</taxon>
        <taxon>Desulfuromonadia</taxon>
        <taxon>Desulfuromonadales</taxon>
        <taxon>Syntrophotaleaceae</taxon>
        <taxon>Syntrophotalea</taxon>
    </lineage>
</organism>
<dbReference type="Proteomes" id="UP000182264">
    <property type="component" value="Chromosome"/>
</dbReference>
<reference evidence="1 2" key="1">
    <citation type="journal article" date="2017" name="Genome Announc.">
        <title>Complete Genome Sequences of Two Acetylene-Fermenting Pelobacter acetylenicus Strains.</title>
        <authorList>
            <person name="Sutton J.M."/>
            <person name="Baesman S.M."/>
            <person name="Fierst J.L."/>
            <person name="Poret-Peterson A.T."/>
            <person name="Oremland R.S."/>
            <person name="Dunlap D.S."/>
            <person name="Akob D.M."/>
        </authorList>
    </citation>
    <scope>NUCLEOTIDE SEQUENCE [LARGE SCALE GENOMIC DNA]</scope>
    <source>
        <strain evidence="1 2">DSM 3247</strain>
    </source>
</reference>
<dbReference type="EMBL" id="CP015518">
    <property type="protein sequence ID" value="APG23973.1"/>
    <property type="molecule type" value="Genomic_DNA"/>
</dbReference>
<accession>A0A1L3GDF8</accession>
<proteinExistence type="predicted"/>
<dbReference type="RefSeq" id="WP_072285789.1">
    <property type="nucleotide sequence ID" value="NZ_CP015518.1"/>
</dbReference>
<protein>
    <submittedName>
        <fullName evidence="1">Uncharacterized protein</fullName>
    </submittedName>
</protein>
<evidence type="ECO:0000313" key="1">
    <source>
        <dbReference type="EMBL" id="APG23973.1"/>
    </source>
</evidence>
<dbReference type="AlphaFoldDB" id="A0A1L3GDF8"/>
<evidence type="ECO:0000313" key="2">
    <source>
        <dbReference type="Proteomes" id="UP000182264"/>
    </source>
</evidence>
<gene>
    <name evidence="1" type="ORF">A7E75_02260</name>
</gene>